<dbReference type="CDD" id="cd17546">
    <property type="entry name" value="REC_hyHK_CKI1_RcsC-like"/>
    <property type="match status" value="1"/>
</dbReference>
<evidence type="ECO:0000259" key="13">
    <source>
        <dbReference type="PROSITE" id="PS50046"/>
    </source>
</evidence>
<dbReference type="PROSITE" id="PS50109">
    <property type="entry name" value="HIS_KIN"/>
    <property type="match status" value="1"/>
</dbReference>
<evidence type="ECO:0000256" key="1">
    <source>
        <dbReference type="ARBA" id="ARBA00022543"/>
    </source>
</evidence>
<dbReference type="SMART" id="SM00448">
    <property type="entry name" value="REC"/>
    <property type="match status" value="1"/>
</dbReference>
<dbReference type="Gene3D" id="3.30.450.40">
    <property type="match status" value="1"/>
</dbReference>
<dbReference type="PANTHER" id="PTHR43065:SF10">
    <property type="entry name" value="PEROXIDE STRESS-ACTIVATED HISTIDINE KINASE MAK3"/>
    <property type="match status" value="1"/>
</dbReference>
<keyword evidence="5" id="KW-0547">Nucleotide-binding</keyword>
<feature type="region of interest" description="Disordered" evidence="12">
    <location>
        <begin position="1"/>
        <end position="50"/>
    </location>
</feature>
<keyword evidence="8" id="KW-0157">Chromophore</keyword>
<dbReference type="SUPFAM" id="SSF55781">
    <property type="entry name" value="GAF domain-like"/>
    <property type="match status" value="2"/>
</dbReference>
<dbReference type="SUPFAM" id="SSF52172">
    <property type="entry name" value="CheY-like"/>
    <property type="match status" value="1"/>
</dbReference>
<dbReference type="CDD" id="cd00082">
    <property type="entry name" value="HisKA"/>
    <property type="match status" value="1"/>
</dbReference>
<feature type="compositionally biased region" description="Polar residues" evidence="12">
    <location>
        <begin position="122"/>
        <end position="134"/>
    </location>
</feature>
<keyword evidence="1" id="KW-0600">Photoreceptor protein</keyword>
<dbReference type="Proteomes" id="UP000326565">
    <property type="component" value="Unassembled WGS sequence"/>
</dbReference>
<keyword evidence="2 11" id="KW-0597">Phosphoprotein</keyword>
<accession>A0A5N5XFR1</accession>
<dbReference type="InterPro" id="IPR003661">
    <property type="entry name" value="HisK_dim/P_dom"/>
</dbReference>
<sequence>MASNADSESSAKRGLGEDVTGISQFAPGKPVAETPDRSALDRDASHGAAERVYPIRSMVSVDPSTTALSSNDPISLVGAARQYSIIDSRTWDQLQTQRKRESEGVSASHEASQLTVEAAGSGSDTLVQNPSTAAHASLDSPKSAISESESSCLISTRFKHVETEDGHVVLTGRTITSFQACEDEPIHIPGAIQSFGAVVALREETEGNMAVRVASENSEDILGYTPHSLFAMESFCDIFDEDQAENFLDHVDFIRDESYDPSTDGPVVFLMSILDPTGRPVRIWCAIHVNPANPELAICEFELEDDRINPINASNGSSPLVPIDTLGVEPTAEQIAQSTVNISQPLRVLRNARRRRGEAAAMEVFSIVSQVQEQMGRAQTMDVLLNTTVGLVKELTGFHRIMIYQFDGQWNGMVVAELVDPRATKDLYKGLHFPASDIPKQARDLYRINRVRLLYDRDQVTARLVCRTVKDLERPLDMTHAYLRAMSPIHLKYLANMEVRASMSIGIIESDELWGLISCHGYGDAGMRVSFPLRKMCRLIGEILSRNIERLSYASRLQARKLINTAPTDANPSGYIIASSDDLLKLFDADYGALSIHDETKILGGSGHQEMLALLEYLRMRRVNSVLASHNIKKDCSDLKYPPGFKCISGLLYVPLSADGADFMVFFRRGRLTEIKWGGNPYEQKAKMGRLEPRKSFQIWKETVLDQSREWTDSDVETAAVLCLVYGKFIKVWRQNEEASQLTKLLLANSAHEVRTPLNAVVNYLEIALEGALDHETRDNLTKSYSASKSLIYVINDLLDLTNTEKGQDLIKDEPFDLELTFKEATGTFDGEVKRKGISYTVLSHPGLPRTVIGDQRRVRQVISNLIANAVQHTSDGGVTVEIWRPPGRFESGSVTVQIAVLDTGSGMSQSRLEALFQELEQVSAESDSRGFGADEHENDNLRAVVDQTEKQVLGLGLATVSRVVRNMDGQLSVRSEEGKGSRFQITLNFPLPADATSGKEESHISIQTVEPSALLQSKEEFVLVDTRSEGRKRSEGSVIGSDTKSENGKVAHELPAEQPSTHEEPEDHTATSEHPSKQDPAPVAHSWEAESGSALPAKEPPSSKPDPSPLAETFRVLVAEDDPINSKIIQKRLSKLGHSVRLTGNGEECAASYRENPAQFDVVLMDIQMPIADGIKSTKMIRQFEQELPPNTLSNLSGQNGRIPIFAVSASLLEKNADIYTSAGFDGWIMKPINFERLSVLLSGVQHHNVRNSATYQPGKWENGGWFKGHKE</sequence>
<dbReference type="GO" id="GO:0005524">
    <property type="term" value="F:ATP binding"/>
    <property type="evidence" value="ECO:0007669"/>
    <property type="project" value="UniProtKB-KW"/>
</dbReference>
<evidence type="ECO:0000259" key="14">
    <source>
        <dbReference type="PROSITE" id="PS50109"/>
    </source>
</evidence>
<feature type="compositionally biased region" description="Pro residues" evidence="12">
    <location>
        <begin position="1099"/>
        <end position="1109"/>
    </location>
</feature>
<evidence type="ECO:0000256" key="8">
    <source>
        <dbReference type="ARBA" id="ARBA00022991"/>
    </source>
</evidence>
<dbReference type="SMART" id="SM00388">
    <property type="entry name" value="HisKA"/>
    <property type="match status" value="1"/>
</dbReference>
<dbReference type="PANTHER" id="PTHR43065">
    <property type="entry name" value="SENSOR HISTIDINE KINASE"/>
    <property type="match status" value="1"/>
</dbReference>
<feature type="modified residue" description="4-aspartylphosphate" evidence="11">
    <location>
        <position position="1167"/>
    </location>
</feature>
<name>A0A5N5XFR1_9EURO</name>
<keyword evidence="17" id="KW-1185">Reference proteome</keyword>
<evidence type="ECO:0000256" key="12">
    <source>
        <dbReference type="SAM" id="MobiDB-lite"/>
    </source>
</evidence>
<dbReference type="InterPro" id="IPR004358">
    <property type="entry name" value="Sig_transdc_His_kin-like_C"/>
</dbReference>
<evidence type="ECO:0000256" key="3">
    <source>
        <dbReference type="ARBA" id="ARBA00022606"/>
    </source>
</evidence>
<evidence type="ECO:0000259" key="15">
    <source>
        <dbReference type="PROSITE" id="PS50110"/>
    </source>
</evidence>
<evidence type="ECO:0000313" key="17">
    <source>
        <dbReference type="Proteomes" id="UP000326565"/>
    </source>
</evidence>
<dbReference type="Gene3D" id="3.30.565.10">
    <property type="entry name" value="Histidine kinase-like ATPase, C-terminal domain"/>
    <property type="match status" value="1"/>
</dbReference>
<feature type="compositionally biased region" description="Basic and acidic residues" evidence="12">
    <location>
        <begin position="1044"/>
        <end position="1078"/>
    </location>
</feature>
<gene>
    <name evidence="16" type="ORF">BDV29DRAFT_167321</name>
</gene>
<keyword evidence="7" id="KW-0067">ATP-binding</keyword>
<dbReference type="PROSITE" id="PS50046">
    <property type="entry name" value="PHYTOCHROME_2"/>
    <property type="match status" value="1"/>
</dbReference>
<dbReference type="InterPro" id="IPR043150">
    <property type="entry name" value="Phytochrome_PHY_sf"/>
</dbReference>
<dbReference type="Pfam" id="PF00512">
    <property type="entry name" value="HisKA"/>
    <property type="match status" value="1"/>
</dbReference>
<dbReference type="InterPro" id="IPR001789">
    <property type="entry name" value="Sig_transdc_resp-reg_receiver"/>
</dbReference>
<keyword evidence="3" id="KW-0716">Sensory transduction</keyword>
<dbReference type="GO" id="GO:0000155">
    <property type="term" value="F:phosphorelay sensor kinase activity"/>
    <property type="evidence" value="ECO:0007669"/>
    <property type="project" value="InterPro"/>
</dbReference>
<evidence type="ECO:0000256" key="4">
    <source>
        <dbReference type="ARBA" id="ARBA00022679"/>
    </source>
</evidence>
<dbReference type="Gene3D" id="1.10.287.130">
    <property type="match status" value="1"/>
</dbReference>
<keyword evidence="6" id="KW-0418">Kinase</keyword>
<dbReference type="EMBL" id="ML732163">
    <property type="protein sequence ID" value="KAB8077910.1"/>
    <property type="molecule type" value="Genomic_DNA"/>
</dbReference>
<dbReference type="InterPro" id="IPR013654">
    <property type="entry name" value="PAS_2"/>
</dbReference>
<dbReference type="Pfam" id="PF01590">
    <property type="entry name" value="GAF"/>
    <property type="match status" value="1"/>
</dbReference>
<keyword evidence="10" id="KW-0675">Receptor</keyword>
<dbReference type="Gene3D" id="3.30.450.270">
    <property type="match status" value="1"/>
</dbReference>
<evidence type="ECO:0000256" key="5">
    <source>
        <dbReference type="ARBA" id="ARBA00022741"/>
    </source>
</evidence>
<dbReference type="InterPro" id="IPR036890">
    <property type="entry name" value="HATPase_C_sf"/>
</dbReference>
<dbReference type="PROSITE" id="PS50110">
    <property type="entry name" value="RESPONSE_REGULATORY"/>
    <property type="match status" value="1"/>
</dbReference>
<proteinExistence type="predicted"/>
<dbReference type="OrthoDB" id="2015534at2759"/>
<dbReference type="InterPro" id="IPR011006">
    <property type="entry name" value="CheY-like_superfamily"/>
</dbReference>
<dbReference type="SUPFAM" id="SSF55785">
    <property type="entry name" value="PYP-like sensor domain (PAS domain)"/>
    <property type="match status" value="1"/>
</dbReference>
<evidence type="ECO:0000313" key="16">
    <source>
        <dbReference type="EMBL" id="KAB8077910.1"/>
    </source>
</evidence>
<feature type="region of interest" description="Disordered" evidence="12">
    <location>
        <begin position="93"/>
        <end position="112"/>
    </location>
</feature>
<feature type="domain" description="Phytochrome chromophore attachment site" evidence="13">
    <location>
        <begin position="380"/>
        <end position="542"/>
    </location>
</feature>
<reference evidence="16 17" key="1">
    <citation type="submission" date="2019-04" db="EMBL/GenBank/DDBJ databases">
        <title>Friends and foes A comparative genomics study of 23 Aspergillus species from section Flavi.</title>
        <authorList>
            <consortium name="DOE Joint Genome Institute"/>
            <person name="Kjaerbolling I."/>
            <person name="Vesth T."/>
            <person name="Frisvad J.C."/>
            <person name="Nybo J.L."/>
            <person name="Theobald S."/>
            <person name="Kildgaard S."/>
            <person name="Isbrandt T."/>
            <person name="Kuo A."/>
            <person name="Sato A."/>
            <person name="Lyhne E.K."/>
            <person name="Kogle M.E."/>
            <person name="Wiebenga A."/>
            <person name="Kun R.S."/>
            <person name="Lubbers R.J."/>
            <person name="Makela M.R."/>
            <person name="Barry K."/>
            <person name="Chovatia M."/>
            <person name="Clum A."/>
            <person name="Daum C."/>
            <person name="Haridas S."/>
            <person name="He G."/>
            <person name="LaButti K."/>
            <person name="Lipzen A."/>
            <person name="Mondo S."/>
            <person name="Riley R."/>
            <person name="Salamov A."/>
            <person name="Simmons B.A."/>
            <person name="Magnuson J.K."/>
            <person name="Henrissat B."/>
            <person name="Mortensen U.H."/>
            <person name="Larsen T.O."/>
            <person name="Devries R.P."/>
            <person name="Grigoriev I.V."/>
            <person name="Machida M."/>
            <person name="Baker S.E."/>
            <person name="Andersen M.R."/>
        </authorList>
    </citation>
    <scope>NUCLEOTIDE SEQUENCE [LARGE SCALE GENOMIC DNA]</scope>
    <source>
        <strain evidence="16 17">CBS 151.66</strain>
    </source>
</reference>
<feature type="compositionally biased region" description="Basic and acidic residues" evidence="12">
    <location>
        <begin position="34"/>
        <end position="49"/>
    </location>
</feature>
<feature type="region of interest" description="Disordered" evidence="12">
    <location>
        <begin position="1026"/>
        <end position="1110"/>
    </location>
</feature>
<organism evidence="16 17">
    <name type="scientific">Aspergillus leporis</name>
    <dbReference type="NCBI Taxonomy" id="41062"/>
    <lineage>
        <taxon>Eukaryota</taxon>
        <taxon>Fungi</taxon>
        <taxon>Dikarya</taxon>
        <taxon>Ascomycota</taxon>
        <taxon>Pezizomycotina</taxon>
        <taxon>Eurotiomycetes</taxon>
        <taxon>Eurotiomycetidae</taxon>
        <taxon>Eurotiales</taxon>
        <taxon>Aspergillaceae</taxon>
        <taxon>Aspergillus</taxon>
        <taxon>Aspergillus subgen. Circumdati</taxon>
    </lineage>
</organism>
<dbReference type="SUPFAM" id="SSF47384">
    <property type="entry name" value="Homodimeric domain of signal transducing histidine kinase"/>
    <property type="match status" value="1"/>
</dbReference>
<dbReference type="InterPro" id="IPR005467">
    <property type="entry name" value="His_kinase_dom"/>
</dbReference>
<dbReference type="Pfam" id="PF00360">
    <property type="entry name" value="PHY"/>
    <property type="match status" value="1"/>
</dbReference>
<dbReference type="InterPro" id="IPR003018">
    <property type="entry name" value="GAF"/>
</dbReference>
<feature type="compositionally biased region" description="Basic and acidic residues" evidence="12">
    <location>
        <begin position="1026"/>
        <end position="1036"/>
    </location>
</feature>
<dbReference type="AlphaFoldDB" id="A0A5N5XFR1"/>
<evidence type="ECO:0000256" key="10">
    <source>
        <dbReference type="ARBA" id="ARBA00023170"/>
    </source>
</evidence>
<dbReference type="Pfam" id="PF08446">
    <property type="entry name" value="PAS_2"/>
    <property type="match status" value="1"/>
</dbReference>
<dbReference type="InterPro" id="IPR036097">
    <property type="entry name" value="HisK_dim/P_sf"/>
</dbReference>
<dbReference type="InterPro" id="IPR013515">
    <property type="entry name" value="Phytochrome_cen-reg"/>
</dbReference>
<dbReference type="Pfam" id="PF00072">
    <property type="entry name" value="Response_reg"/>
    <property type="match status" value="1"/>
</dbReference>
<dbReference type="InterPro" id="IPR016132">
    <property type="entry name" value="Phyto_chromo_attachment"/>
</dbReference>
<keyword evidence="4" id="KW-0808">Transferase</keyword>
<protein>
    <submittedName>
        <fullName evidence="16">GAF domain-like protein</fullName>
    </submittedName>
</protein>
<evidence type="ECO:0000256" key="6">
    <source>
        <dbReference type="ARBA" id="ARBA00022777"/>
    </source>
</evidence>
<dbReference type="Gene3D" id="3.40.50.2300">
    <property type="match status" value="1"/>
</dbReference>
<dbReference type="FunFam" id="3.30.450.270:FF:000002">
    <property type="entry name" value="Sensor histidine kinase/response regulator, putative"/>
    <property type="match status" value="1"/>
</dbReference>
<dbReference type="Gene3D" id="3.30.450.20">
    <property type="entry name" value="PAS domain"/>
    <property type="match status" value="1"/>
</dbReference>
<dbReference type="Pfam" id="PF02518">
    <property type="entry name" value="HATPase_c"/>
    <property type="match status" value="1"/>
</dbReference>
<keyword evidence="9" id="KW-0902">Two-component regulatory system</keyword>
<evidence type="ECO:0000256" key="9">
    <source>
        <dbReference type="ARBA" id="ARBA00023012"/>
    </source>
</evidence>
<dbReference type="InterPro" id="IPR029016">
    <property type="entry name" value="GAF-like_dom_sf"/>
</dbReference>
<dbReference type="InterPro" id="IPR035965">
    <property type="entry name" value="PAS-like_dom_sf"/>
</dbReference>
<dbReference type="GO" id="GO:0006355">
    <property type="term" value="P:regulation of DNA-templated transcription"/>
    <property type="evidence" value="ECO:0007669"/>
    <property type="project" value="InterPro"/>
</dbReference>
<evidence type="ECO:0000256" key="7">
    <source>
        <dbReference type="ARBA" id="ARBA00022840"/>
    </source>
</evidence>
<evidence type="ECO:0000256" key="2">
    <source>
        <dbReference type="ARBA" id="ARBA00022553"/>
    </source>
</evidence>
<dbReference type="SMART" id="SM00387">
    <property type="entry name" value="HATPase_c"/>
    <property type="match status" value="1"/>
</dbReference>
<dbReference type="GO" id="GO:0009584">
    <property type="term" value="P:detection of visible light"/>
    <property type="evidence" value="ECO:0007669"/>
    <property type="project" value="InterPro"/>
</dbReference>
<dbReference type="GO" id="GO:0009881">
    <property type="term" value="F:photoreceptor activity"/>
    <property type="evidence" value="ECO:0007669"/>
    <property type="project" value="UniProtKB-KW"/>
</dbReference>
<dbReference type="InterPro" id="IPR003594">
    <property type="entry name" value="HATPase_dom"/>
</dbReference>
<feature type="domain" description="Histidine kinase" evidence="14">
    <location>
        <begin position="749"/>
        <end position="992"/>
    </location>
</feature>
<dbReference type="PRINTS" id="PR00344">
    <property type="entry name" value="BCTRLSENSOR"/>
</dbReference>
<feature type="region of interest" description="Disordered" evidence="12">
    <location>
        <begin position="120"/>
        <end position="142"/>
    </location>
</feature>
<dbReference type="SUPFAM" id="SSF55874">
    <property type="entry name" value="ATPase domain of HSP90 chaperone/DNA topoisomerase II/histidine kinase"/>
    <property type="match status" value="1"/>
</dbReference>
<feature type="domain" description="Response regulatory" evidence="15">
    <location>
        <begin position="1116"/>
        <end position="1247"/>
    </location>
</feature>
<evidence type="ECO:0000256" key="11">
    <source>
        <dbReference type="PROSITE-ProRule" id="PRU00169"/>
    </source>
</evidence>